<dbReference type="Gene3D" id="3.40.33.10">
    <property type="entry name" value="CAP"/>
    <property type="match status" value="1"/>
</dbReference>
<dbReference type="SMART" id="SM00198">
    <property type="entry name" value="SCP"/>
    <property type="match status" value="1"/>
</dbReference>
<evidence type="ECO:0000259" key="6">
    <source>
        <dbReference type="SMART" id="SM00198"/>
    </source>
</evidence>
<evidence type="ECO:0000256" key="1">
    <source>
        <dbReference type="ARBA" id="ARBA00004613"/>
    </source>
</evidence>
<comment type="similarity">
    <text evidence="2">Belongs to the CRISP family.</text>
</comment>
<evidence type="ECO:0000256" key="5">
    <source>
        <dbReference type="SAM" id="SignalP"/>
    </source>
</evidence>
<reference evidence="7" key="2">
    <citation type="submission" date="2020-05" db="UniProtKB">
        <authorList>
            <consortium name="EnsemblMetazoa"/>
        </authorList>
    </citation>
    <scope>IDENTIFICATION</scope>
    <source>
        <strain evidence="7">FAR1</strain>
    </source>
</reference>
<dbReference type="EMBL" id="AXCN02001913">
    <property type="status" value="NOT_ANNOTATED_CDS"/>
    <property type="molecule type" value="Genomic_DNA"/>
</dbReference>
<proteinExistence type="inferred from homology"/>
<keyword evidence="4 5" id="KW-0732">Signal</keyword>
<feature type="domain" description="SCP" evidence="6">
    <location>
        <begin position="69"/>
        <end position="238"/>
    </location>
</feature>
<name>A0A182Q1R0_9DIPT</name>
<dbReference type="STRING" id="69004.A0A182Q1R0"/>
<accession>A0A182Q1R0</accession>
<reference evidence="8" key="1">
    <citation type="submission" date="2014-01" db="EMBL/GenBank/DDBJ databases">
        <title>The Genome Sequence of Anopheles farauti FAR1 (V2).</title>
        <authorList>
            <consortium name="The Broad Institute Genomics Platform"/>
            <person name="Neafsey D.E."/>
            <person name="Besansky N."/>
            <person name="Howell P."/>
            <person name="Walton C."/>
            <person name="Young S.K."/>
            <person name="Zeng Q."/>
            <person name="Gargeya S."/>
            <person name="Fitzgerald M."/>
            <person name="Haas B."/>
            <person name="Abouelleil A."/>
            <person name="Allen A.W."/>
            <person name="Alvarado L."/>
            <person name="Arachchi H.M."/>
            <person name="Berlin A.M."/>
            <person name="Chapman S.B."/>
            <person name="Gainer-Dewar J."/>
            <person name="Goldberg J."/>
            <person name="Griggs A."/>
            <person name="Gujja S."/>
            <person name="Hansen M."/>
            <person name="Howarth C."/>
            <person name="Imamovic A."/>
            <person name="Ireland A."/>
            <person name="Larimer J."/>
            <person name="McCowan C."/>
            <person name="Murphy C."/>
            <person name="Pearson M."/>
            <person name="Poon T.W."/>
            <person name="Priest M."/>
            <person name="Roberts A."/>
            <person name="Saif S."/>
            <person name="Shea T."/>
            <person name="Sisk P."/>
            <person name="Sykes S."/>
            <person name="Wortman J."/>
            <person name="Nusbaum C."/>
            <person name="Birren B."/>
        </authorList>
    </citation>
    <scope>NUCLEOTIDE SEQUENCE [LARGE SCALE GENOMIC DNA]</scope>
    <source>
        <strain evidence="8">FAR1</strain>
    </source>
</reference>
<dbReference type="Pfam" id="PF00188">
    <property type="entry name" value="CAP"/>
    <property type="match status" value="1"/>
</dbReference>
<dbReference type="EnsemblMetazoa" id="AFAF001360-RA">
    <property type="protein sequence ID" value="AFAF001360-PA"/>
    <property type="gene ID" value="AFAF001360"/>
</dbReference>
<dbReference type="SUPFAM" id="SSF55797">
    <property type="entry name" value="PR-1-like"/>
    <property type="match status" value="1"/>
</dbReference>
<feature type="chain" id="PRO_5008132065" description="SCP domain-containing protein" evidence="5">
    <location>
        <begin position="20"/>
        <end position="281"/>
    </location>
</feature>
<dbReference type="InterPro" id="IPR034763">
    <property type="entry name" value="P14a_insect"/>
</dbReference>
<dbReference type="CDD" id="cd05380">
    <property type="entry name" value="CAP_euk"/>
    <property type="match status" value="1"/>
</dbReference>
<dbReference type="InterPro" id="IPR035940">
    <property type="entry name" value="CAP_sf"/>
</dbReference>
<evidence type="ECO:0000313" key="8">
    <source>
        <dbReference type="Proteomes" id="UP000075886"/>
    </source>
</evidence>
<protein>
    <recommendedName>
        <fullName evidence="6">SCP domain-containing protein</fullName>
    </recommendedName>
</protein>
<evidence type="ECO:0000256" key="2">
    <source>
        <dbReference type="ARBA" id="ARBA00009923"/>
    </source>
</evidence>
<comment type="subcellular location">
    <subcellularLocation>
        <location evidence="1">Secreted</location>
    </subcellularLocation>
</comment>
<evidence type="ECO:0000256" key="4">
    <source>
        <dbReference type="ARBA" id="ARBA00022729"/>
    </source>
</evidence>
<organism evidence="7 8">
    <name type="scientific">Anopheles farauti</name>
    <dbReference type="NCBI Taxonomy" id="69004"/>
    <lineage>
        <taxon>Eukaryota</taxon>
        <taxon>Metazoa</taxon>
        <taxon>Ecdysozoa</taxon>
        <taxon>Arthropoda</taxon>
        <taxon>Hexapoda</taxon>
        <taxon>Insecta</taxon>
        <taxon>Pterygota</taxon>
        <taxon>Neoptera</taxon>
        <taxon>Endopterygota</taxon>
        <taxon>Diptera</taxon>
        <taxon>Nematocera</taxon>
        <taxon>Culicoidea</taxon>
        <taxon>Culicidae</taxon>
        <taxon>Anophelinae</taxon>
        <taxon>Anopheles</taxon>
    </lineage>
</organism>
<keyword evidence="3" id="KW-0964">Secreted</keyword>
<dbReference type="AlphaFoldDB" id="A0A182Q1R0"/>
<dbReference type="PIRSF" id="PIRSF038921">
    <property type="entry name" value="P14a"/>
    <property type="match status" value="1"/>
</dbReference>
<dbReference type="PANTHER" id="PTHR10334">
    <property type="entry name" value="CYSTEINE-RICH SECRETORY PROTEIN-RELATED"/>
    <property type="match status" value="1"/>
</dbReference>
<evidence type="ECO:0000313" key="7">
    <source>
        <dbReference type="EnsemblMetazoa" id="AFAF001360-PA"/>
    </source>
</evidence>
<dbReference type="InterPro" id="IPR001283">
    <property type="entry name" value="CRISP-related"/>
</dbReference>
<sequence>MVRLLIALVTFCAFACHHGMLKNHSRFDYCDKNYCPPGKRNIGCGCNFDELYGPGCANKNAKWHILSKSDNQQVLHIHNLNRNRFACGQLKNFPAAVRMVQLRIDDDLQTLAQCNIKNCVYGHDECRSTERFRYAGQNIAKRTVCGRELNFAEILNSSMSVWFNEYWDTTTEMLAKYPDYHLSKPIGHFTQIVNDNVYFIGCALISYAVRIKDYFAETGEDCRAYYFACNYSFINLKNRPTYATGAKPAQKCHSHARGNYKCLCSEHEPYSTTLDWEEQLL</sequence>
<dbReference type="VEuPathDB" id="VectorBase:AFAF001360"/>
<dbReference type="Proteomes" id="UP000075886">
    <property type="component" value="Unassembled WGS sequence"/>
</dbReference>
<keyword evidence="8" id="KW-1185">Reference proteome</keyword>
<dbReference type="InterPro" id="IPR014044">
    <property type="entry name" value="CAP_dom"/>
</dbReference>
<evidence type="ECO:0000256" key="3">
    <source>
        <dbReference type="ARBA" id="ARBA00022525"/>
    </source>
</evidence>
<feature type="signal peptide" evidence="5">
    <location>
        <begin position="1"/>
        <end position="19"/>
    </location>
</feature>
<dbReference type="GO" id="GO:0005576">
    <property type="term" value="C:extracellular region"/>
    <property type="evidence" value="ECO:0007669"/>
    <property type="project" value="UniProtKB-SubCell"/>
</dbReference>